<evidence type="ECO:0000313" key="3">
    <source>
        <dbReference type="EMBL" id="NNH09722.1"/>
    </source>
</evidence>
<dbReference type="SUPFAM" id="SSF53756">
    <property type="entry name" value="UDP-Glycosyltransferase/glycogen phosphorylase"/>
    <property type="match status" value="1"/>
</dbReference>
<evidence type="ECO:0000259" key="2">
    <source>
        <dbReference type="Pfam" id="PF13439"/>
    </source>
</evidence>
<dbReference type="EMBL" id="JABEMD010000002">
    <property type="protein sequence ID" value="NNH09722.1"/>
    <property type="molecule type" value="Genomic_DNA"/>
</dbReference>
<feature type="domain" description="Glycosyltransferase subfamily 4-like N-terminal" evidence="2">
    <location>
        <begin position="19"/>
        <end position="170"/>
    </location>
</feature>
<keyword evidence="3" id="KW-0808">Transferase</keyword>
<gene>
    <name evidence="3" type="ORF">HLB16_02350</name>
</gene>
<dbReference type="GO" id="GO:0016757">
    <property type="term" value="F:glycosyltransferase activity"/>
    <property type="evidence" value="ECO:0007669"/>
    <property type="project" value="InterPro"/>
</dbReference>
<reference evidence="3 4" key="1">
    <citation type="submission" date="2020-05" db="EMBL/GenBank/DDBJ databases">
        <title>MicrobeNet Type strains.</title>
        <authorList>
            <person name="Nicholson A.C."/>
        </authorList>
    </citation>
    <scope>NUCLEOTIDE SEQUENCE [LARGE SCALE GENOMIC DNA]</scope>
    <source>
        <strain evidence="3 4">ATCC 700815</strain>
    </source>
</reference>
<sequence length="373" mass="41608">MSAKPTLCFLTGTLNAFAGAERMTAVIANELARRGYTVHILSLWDAASCFDLEPAVRHDALFAQRPSFKTRYLSTVFGIRRYLKRHRIDVLIEVDTMLTLFTLPACAGLGVRRIAWEHCNFDQDLGRHARRAARRLAVRTCERVVVLTQRDREKWERALGARNVVAIPNALPFAMPAKPAERNSKLALAVGRLTHAKGFDVLLHAWKMVAREHPDWRLDIVGDGELHDALMNLRNELDLSASVRLLPARRDLSELYRGASLFCLSSRYEGFGLVLVEAMAYGLPVVATDCETGPREVLGAVAHGALVPVDDADALGRAICRTIAHPDMAARMAQHGIERAKNYEADRIATAWLPLLERTEIARAHQSRVKPRS</sequence>
<name>A0A849B3H8_9BURK</name>
<evidence type="ECO:0000313" key="4">
    <source>
        <dbReference type="Proteomes" id="UP000542973"/>
    </source>
</evidence>
<organism evidence="3 4">
    <name type="scientific">Cupriavidus gilardii</name>
    <dbReference type="NCBI Taxonomy" id="82541"/>
    <lineage>
        <taxon>Bacteria</taxon>
        <taxon>Pseudomonadati</taxon>
        <taxon>Pseudomonadota</taxon>
        <taxon>Betaproteobacteria</taxon>
        <taxon>Burkholderiales</taxon>
        <taxon>Burkholderiaceae</taxon>
        <taxon>Cupriavidus</taxon>
    </lineage>
</organism>
<dbReference type="PANTHER" id="PTHR12526:SF630">
    <property type="entry name" value="GLYCOSYLTRANSFERASE"/>
    <property type="match status" value="1"/>
</dbReference>
<dbReference type="InterPro" id="IPR001296">
    <property type="entry name" value="Glyco_trans_1"/>
</dbReference>
<dbReference type="Pfam" id="PF13439">
    <property type="entry name" value="Glyco_transf_4"/>
    <property type="match status" value="1"/>
</dbReference>
<dbReference type="Proteomes" id="UP000542973">
    <property type="component" value="Unassembled WGS sequence"/>
</dbReference>
<dbReference type="Gene3D" id="3.40.50.2000">
    <property type="entry name" value="Glycogen Phosphorylase B"/>
    <property type="match status" value="2"/>
</dbReference>
<dbReference type="InterPro" id="IPR028098">
    <property type="entry name" value="Glyco_trans_4-like_N"/>
</dbReference>
<proteinExistence type="predicted"/>
<dbReference type="AlphaFoldDB" id="A0A849B3H8"/>
<protein>
    <submittedName>
        <fullName evidence="3">Glycosyltransferase family 4 protein</fullName>
    </submittedName>
</protein>
<dbReference type="PANTHER" id="PTHR12526">
    <property type="entry name" value="GLYCOSYLTRANSFERASE"/>
    <property type="match status" value="1"/>
</dbReference>
<dbReference type="Pfam" id="PF00534">
    <property type="entry name" value="Glycos_transf_1"/>
    <property type="match status" value="1"/>
</dbReference>
<accession>A0A849B3H8</accession>
<dbReference type="CDD" id="cd03820">
    <property type="entry name" value="GT4_AmsD-like"/>
    <property type="match status" value="1"/>
</dbReference>
<feature type="domain" description="Glycosyl transferase family 1" evidence="1">
    <location>
        <begin position="180"/>
        <end position="338"/>
    </location>
</feature>
<dbReference type="RefSeq" id="WP_053821189.1">
    <property type="nucleotide sequence ID" value="NZ_BAAAEB010000007.1"/>
</dbReference>
<evidence type="ECO:0000259" key="1">
    <source>
        <dbReference type="Pfam" id="PF00534"/>
    </source>
</evidence>
<comment type="caution">
    <text evidence="3">The sequence shown here is derived from an EMBL/GenBank/DDBJ whole genome shotgun (WGS) entry which is preliminary data.</text>
</comment>